<feature type="compositionally biased region" description="Low complexity" evidence="2">
    <location>
        <begin position="841"/>
        <end position="858"/>
    </location>
</feature>
<dbReference type="Pfam" id="PF13812">
    <property type="entry name" value="PPR_3"/>
    <property type="match status" value="1"/>
</dbReference>
<feature type="region of interest" description="Disordered" evidence="2">
    <location>
        <begin position="1659"/>
        <end position="1681"/>
    </location>
</feature>
<feature type="repeat" description="PPR" evidence="1">
    <location>
        <begin position="323"/>
        <end position="357"/>
    </location>
</feature>
<accession>A0A9W8B048</accession>
<gene>
    <name evidence="3" type="ORF">IWQ62_000462</name>
</gene>
<feature type="compositionally biased region" description="Polar residues" evidence="2">
    <location>
        <begin position="1659"/>
        <end position="1679"/>
    </location>
</feature>
<evidence type="ECO:0000256" key="2">
    <source>
        <dbReference type="SAM" id="MobiDB-lite"/>
    </source>
</evidence>
<feature type="region of interest" description="Disordered" evidence="2">
    <location>
        <begin position="199"/>
        <end position="219"/>
    </location>
</feature>
<keyword evidence="4" id="KW-1185">Reference proteome</keyword>
<dbReference type="InterPro" id="IPR011990">
    <property type="entry name" value="TPR-like_helical_dom_sf"/>
</dbReference>
<dbReference type="InterPro" id="IPR050667">
    <property type="entry name" value="PPR-containing_protein"/>
</dbReference>
<dbReference type="InterPro" id="IPR002885">
    <property type="entry name" value="PPR_rpt"/>
</dbReference>
<evidence type="ECO:0000313" key="3">
    <source>
        <dbReference type="EMBL" id="KAJ1969687.1"/>
    </source>
</evidence>
<evidence type="ECO:0008006" key="5">
    <source>
        <dbReference type="Google" id="ProtNLM"/>
    </source>
</evidence>
<feature type="region of interest" description="Disordered" evidence="2">
    <location>
        <begin position="41"/>
        <end position="76"/>
    </location>
</feature>
<evidence type="ECO:0000256" key="1">
    <source>
        <dbReference type="PROSITE-ProRule" id="PRU00708"/>
    </source>
</evidence>
<feature type="compositionally biased region" description="Polar residues" evidence="2">
    <location>
        <begin position="50"/>
        <end position="61"/>
    </location>
</feature>
<feature type="compositionally biased region" description="Basic and acidic residues" evidence="2">
    <location>
        <begin position="859"/>
        <end position="870"/>
    </location>
</feature>
<protein>
    <recommendedName>
        <fullName evidence="5">Pentatricopeptide repeat-containing protein</fullName>
    </recommendedName>
</protein>
<dbReference type="PANTHER" id="PTHR47939:SF5">
    <property type="entry name" value="PENTACOTRIPEPTIDE-REPEAT REGION OF PRORP DOMAIN-CONTAINING PROTEIN"/>
    <property type="match status" value="1"/>
</dbReference>
<proteinExistence type="predicted"/>
<dbReference type="EMBL" id="JANBPY010000032">
    <property type="protein sequence ID" value="KAJ1969687.1"/>
    <property type="molecule type" value="Genomic_DNA"/>
</dbReference>
<dbReference type="PANTHER" id="PTHR47939">
    <property type="entry name" value="MEMBRANE-ASSOCIATED SALT-INDUCIBLE PROTEIN-LIKE"/>
    <property type="match status" value="1"/>
</dbReference>
<feature type="region of interest" description="Disordered" evidence="2">
    <location>
        <begin position="605"/>
        <end position="636"/>
    </location>
</feature>
<name>A0A9W8B048_9FUNG</name>
<dbReference type="Gene3D" id="1.25.40.10">
    <property type="entry name" value="Tetratricopeptide repeat domain"/>
    <property type="match status" value="3"/>
</dbReference>
<dbReference type="PROSITE" id="PS51375">
    <property type="entry name" value="PPR"/>
    <property type="match status" value="1"/>
</dbReference>
<dbReference type="OrthoDB" id="407658at2759"/>
<feature type="region of interest" description="Disordered" evidence="2">
    <location>
        <begin position="835"/>
        <end position="876"/>
    </location>
</feature>
<comment type="caution">
    <text evidence="3">The sequence shown here is derived from an EMBL/GenBank/DDBJ whole genome shotgun (WGS) entry which is preliminary data.</text>
</comment>
<organism evidence="3 4">
    <name type="scientific">Dispira parvispora</name>
    <dbReference type="NCBI Taxonomy" id="1520584"/>
    <lineage>
        <taxon>Eukaryota</taxon>
        <taxon>Fungi</taxon>
        <taxon>Fungi incertae sedis</taxon>
        <taxon>Zoopagomycota</taxon>
        <taxon>Kickxellomycotina</taxon>
        <taxon>Dimargaritomycetes</taxon>
        <taxon>Dimargaritales</taxon>
        <taxon>Dimargaritaceae</taxon>
        <taxon>Dispira</taxon>
    </lineage>
</organism>
<dbReference type="Proteomes" id="UP001150925">
    <property type="component" value="Unassembled WGS sequence"/>
</dbReference>
<sequence length="1784" mass="201628">MLPLLLRTPAHGHLGFTALPSATPCYTPRYSRSKLHTSCHGLIQDKPGTRQGSFRETSSPRSFPPALSHALSTTTTPGPTDHVGYLVNQLERALVKRDSGDCWELFYRLEGINGLDRLPCALWRRLAFVTVGQIGNFYRKSHFVDTPGEQYSSRPMEKYEDFLASMQSFHHTIGKAPQVADPQLRQRLRALADAWLKQFPQNPTEDQPKRPQLLPENYPRSTQRTTDIFRLAAQSHGKGNSKPPVPTSYTDYSLVDYRLLFYLYHLLRDPARCRQVLRHMNDNAKTPTIVDLNALLLSYQLTDQSKGFRQVLHLMEQWKVPWNAITYNIVISFTIREGDLTTAHRYLDEMVELGYARHATLFSDLILAYANTAVYGTSISGPKPLAAVAQPDSPIPVPNRQRYLEAEAQVDALFRRMRCMNSLQWSFTTTNNLVKAFGLFGKVDRSWALFYELLQVGDPGIDFGSLTPPPVDEHTVHYAEDACRPGLFSYSIIINVLITGGKPERIPLLYNYLAQQEPSLSDCPNPALPGKLGQANDVVLTDFMVGLAHAGHANHVRAIFKSLCVRGQPLALMHINKVLKAFSIIQDFPVLMAIYKRLTYRHDNRENPPSEITQAVGPPTSVTDRNLHPVEPNPTTEDRDFLAFTETLRSVQEPNAFTFSIVLNTCVDEGELQWVPVIHRDITLRSDCLQSAVLQVDLLTAYCARHEPQVMERILFDWLDRTRWSKEKRAARTPSDFSTTRYPANWSSKTSSPLGGNEAGTRVITAADYASLHLNIVLCQRLLVAFAKVGRWKWVYPLLDYLENHLVLPPNLTTFHLLMRQAVDQKEGPAIERLARLGGKTTTTETDQRTSSPVPTSRDSSRSSREEPRSTKSPVEDEIAYALHSHAAKNDVRAVQVLLQSLASHKSSLTREVCNQLLLALLTLGQGKGALALFRAMIKGAIKPASLMALVEAEPGPAGERQFTTTILPLPEDDGSRPTSVGRASDVITLGSPDTSSCLALLRAYRQRTEWQNVRLVSRYLNRQWQWVTQAHRALVQKPSDQVLLNPDVIGELITCFGQMCDRGEVLKLEEKLRWWESYILAADDHVYLTPPQIHVWNILIYTYGQLGDIRGSVWVYNSLLEAFFATLKKDVKPFLISLTGRPIHSPRGSLLQERSMLQVKPAPVEGTFRSMVKAVVECRSSNLLEVIFRGFVASKIPYTTTIYTEFTRALSTTQQWPFLLHVVLPQMRAHRVSPSLTISGLIVHQLCLDGKVHIAERVLLSSFDPTEQPINLRLKASESIRHPSNGGIDDTPIVFQTTADGQVIAQGGFLPIDHITVRDLMHHLGKSRRVDRMIEWLKPALETNTPQGPILIPDIELINTIVSGFVRAKLTSNAAYLCRLLLDLPPETADGLAKTDPNIQAMDRLFTLLPHELWSRHSNYALRENPWLFTRMGIALMEEKHIAAAVHLWQIWEGEIWEQLMTQGTQQVLPMDSLLEFLNLSHALLHQFYKEVDDTMLTDMGALLLSRLNIPRETILGITPKKTPVDNSSVVYHPYTPAIRSLMWALLCRHEGDTVRYLWNRLQQFEQGFSDDNPAQPSRPILTVISPSMIPILHSIIVQNKSSSQQELNELIEYSLSHNLPLAYSFINDFLEQLVKTADVSVIRHFLERVTLYSSVRSTKSGKPQSHQHQDSEPSNVPISAPTDLLDRFRIISEKFVDALTGSLNSVYDETGSKYYGTQHLEVGVLRSLALRIQSTVEPDLLYVELRKWKPLFLLRFPESGKNWRLARERLRPLQAREPVETE</sequence>
<dbReference type="NCBIfam" id="TIGR00756">
    <property type="entry name" value="PPR"/>
    <property type="match status" value="1"/>
</dbReference>
<evidence type="ECO:0000313" key="4">
    <source>
        <dbReference type="Proteomes" id="UP001150925"/>
    </source>
</evidence>
<reference evidence="3" key="1">
    <citation type="submission" date="2022-07" db="EMBL/GenBank/DDBJ databases">
        <title>Phylogenomic reconstructions and comparative analyses of Kickxellomycotina fungi.</title>
        <authorList>
            <person name="Reynolds N.K."/>
            <person name="Stajich J.E."/>
            <person name="Barry K."/>
            <person name="Grigoriev I.V."/>
            <person name="Crous P."/>
            <person name="Smith M.E."/>
        </authorList>
    </citation>
    <scope>NUCLEOTIDE SEQUENCE</scope>
    <source>
        <strain evidence="3">RSA 1196</strain>
    </source>
</reference>